<dbReference type="InterPro" id="IPR018797">
    <property type="entry name" value="FAM98"/>
</dbReference>
<comment type="caution">
    <text evidence="3">The sequence shown here is derived from an EMBL/GenBank/DDBJ whole genome shotgun (WGS) entry which is preliminary data.</text>
</comment>
<protein>
    <recommendedName>
        <fullName evidence="5">Family with sequence similarity 98 member B</fullName>
    </recommendedName>
</protein>
<sequence length="421" mass="46337">MECDILDTLEQLGYDGPLLEEEALLRAAEGGLSSQEYVELCRWLASRLQPLCGLEETITSGPEDVDGLQLEMSGLLKELHCPHEEAVSGILKGAVRHTKDHLKFVLFLSSELQTAQIVRSRRVADKHQEENPLFQDVSSICETLKLPAPRGGDAEGVFTQIQNTVEKLIKELPNGSIESPVLNKSLSTEQWAKLHGINTVLSSEYECRRRMLIKRLDVTVQSFGWSDRAKVKVDSMASAYQPKRHCLRPQSHVDMAKLLAAREDICNVVKTSSGSSRDKTTCAVNKVRMGRVPDRGGRPSEIQAPPPEMPAWKERQDGGGGWGGRGGRGRGGEEAGDMAEEVEVDGEAVATEGGTKEDMMDTEGREDGSSIQFLKTLYFCAVILFSSYELNPASCVFMDEGHFQKTKADFAVFRDKSSSSG</sequence>
<reference evidence="3" key="1">
    <citation type="submission" date="2020-03" db="EMBL/GenBank/DDBJ databases">
        <authorList>
            <person name="Weist P."/>
        </authorList>
    </citation>
    <scope>NUCLEOTIDE SEQUENCE</scope>
</reference>
<evidence type="ECO:0000313" key="4">
    <source>
        <dbReference type="Proteomes" id="UP001153269"/>
    </source>
</evidence>
<proteinExistence type="inferred from homology"/>
<name>A0A9N7VRF1_PLEPL</name>
<dbReference type="AlphaFoldDB" id="A0A9N7VRF1"/>
<evidence type="ECO:0000256" key="1">
    <source>
        <dbReference type="ARBA" id="ARBA00007218"/>
    </source>
</evidence>
<dbReference type="PANTHER" id="PTHR31353">
    <property type="entry name" value="FAM98"/>
    <property type="match status" value="1"/>
</dbReference>
<evidence type="ECO:0000313" key="3">
    <source>
        <dbReference type="EMBL" id="CAB1454329.1"/>
    </source>
</evidence>
<evidence type="ECO:0000256" key="2">
    <source>
        <dbReference type="SAM" id="MobiDB-lite"/>
    </source>
</evidence>
<dbReference type="EMBL" id="CADEAL010004207">
    <property type="protein sequence ID" value="CAB1454329.1"/>
    <property type="molecule type" value="Genomic_DNA"/>
</dbReference>
<gene>
    <name evidence="3" type="ORF">PLEPLA_LOCUS42093</name>
</gene>
<dbReference type="PANTHER" id="PTHR31353:SF11">
    <property type="entry name" value="PROTEIN FAM98B"/>
    <property type="match status" value="1"/>
</dbReference>
<comment type="similarity">
    <text evidence="1">Belongs to the FAM98 family.</text>
</comment>
<accession>A0A9N7VRF1</accession>
<dbReference type="GO" id="GO:0072669">
    <property type="term" value="C:tRNA-splicing ligase complex"/>
    <property type="evidence" value="ECO:0007669"/>
    <property type="project" value="TreeGrafter"/>
</dbReference>
<dbReference type="Pfam" id="PF10239">
    <property type="entry name" value="DUF2465"/>
    <property type="match status" value="1"/>
</dbReference>
<feature type="region of interest" description="Disordered" evidence="2">
    <location>
        <begin position="290"/>
        <end position="340"/>
    </location>
</feature>
<evidence type="ECO:0008006" key="5">
    <source>
        <dbReference type="Google" id="ProtNLM"/>
    </source>
</evidence>
<organism evidence="3 4">
    <name type="scientific">Pleuronectes platessa</name>
    <name type="common">European plaice</name>
    <dbReference type="NCBI Taxonomy" id="8262"/>
    <lineage>
        <taxon>Eukaryota</taxon>
        <taxon>Metazoa</taxon>
        <taxon>Chordata</taxon>
        <taxon>Craniata</taxon>
        <taxon>Vertebrata</taxon>
        <taxon>Euteleostomi</taxon>
        <taxon>Actinopterygii</taxon>
        <taxon>Neopterygii</taxon>
        <taxon>Teleostei</taxon>
        <taxon>Neoteleostei</taxon>
        <taxon>Acanthomorphata</taxon>
        <taxon>Carangaria</taxon>
        <taxon>Pleuronectiformes</taxon>
        <taxon>Pleuronectoidei</taxon>
        <taxon>Pleuronectidae</taxon>
        <taxon>Pleuronectes</taxon>
    </lineage>
</organism>
<dbReference type="Proteomes" id="UP001153269">
    <property type="component" value="Unassembled WGS sequence"/>
</dbReference>
<keyword evidence="4" id="KW-1185">Reference proteome</keyword>